<keyword evidence="2" id="KW-0732">Signal</keyword>
<dbReference type="EnsemblMetazoa" id="HelroT173323">
    <property type="protein sequence ID" value="HelroP173323"/>
    <property type="gene ID" value="HelroG173323"/>
</dbReference>
<evidence type="ECO:0000256" key="1">
    <source>
        <dbReference type="SAM" id="Phobius"/>
    </source>
</evidence>
<feature type="transmembrane region" description="Helical" evidence="1">
    <location>
        <begin position="195"/>
        <end position="222"/>
    </location>
</feature>
<dbReference type="RefSeq" id="XP_009018186.1">
    <property type="nucleotide sequence ID" value="XM_009019938.1"/>
</dbReference>
<reference evidence="5" key="1">
    <citation type="submission" date="2012-12" db="EMBL/GenBank/DDBJ databases">
        <authorList>
            <person name="Hellsten U."/>
            <person name="Grimwood J."/>
            <person name="Chapman J.A."/>
            <person name="Shapiro H."/>
            <person name="Aerts A."/>
            <person name="Otillar R.P."/>
            <person name="Terry A.Y."/>
            <person name="Boore J.L."/>
            <person name="Simakov O."/>
            <person name="Marletaz F."/>
            <person name="Cho S.-J."/>
            <person name="Edsinger-Gonzales E."/>
            <person name="Havlak P."/>
            <person name="Kuo D.-H."/>
            <person name="Larsson T."/>
            <person name="Lv J."/>
            <person name="Arendt D."/>
            <person name="Savage R."/>
            <person name="Osoegawa K."/>
            <person name="de Jong P."/>
            <person name="Lindberg D.R."/>
            <person name="Seaver E.C."/>
            <person name="Weisblat D.A."/>
            <person name="Putnam N.H."/>
            <person name="Grigoriev I.V."/>
            <person name="Rokhsar D.S."/>
        </authorList>
    </citation>
    <scope>NUCLEOTIDE SEQUENCE</scope>
</reference>
<protein>
    <submittedName>
        <fullName evidence="3 4">Uncharacterized protein</fullName>
    </submittedName>
</protein>
<dbReference type="Proteomes" id="UP000015101">
    <property type="component" value="Unassembled WGS sequence"/>
</dbReference>
<dbReference type="InParanoid" id="T1F6P1"/>
<dbReference type="InterPro" id="IPR036770">
    <property type="entry name" value="Ankyrin_rpt-contain_sf"/>
</dbReference>
<dbReference type="CTD" id="20204490"/>
<gene>
    <name evidence="4" type="primary">20204490</name>
    <name evidence="3" type="ORF">HELRODRAFT_173323</name>
</gene>
<evidence type="ECO:0000313" key="3">
    <source>
        <dbReference type="EMBL" id="ESO03629.1"/>
    </source>
</evidence>
<dbReference type="SUPFAM" id="SSF48403">
    <property type="entry name" value="Ankyrin repeat"/>
    <property type="match status" value="1"/>
</dbReference>
<dbReference type="EMBL" id="KB096590">
    <property type="protein sequence ID" value="ESO03629.1"/>
    <property type="molecule type" value="Genomic_DNA"/>
</dbReference>
<proteinExistence type="predicted"/>
<name>T1F6P1_HELRO</name>
<dbReference type="InterPro" id="IPR002110">
    <property type="entry name" value="Ankyrin_rpt"/>
</dbReference>
<evidence type="ECO:0000256" key="2">
    <source>
        <dbReference type="SAM" id="SignalP"/>
    </source>
</evidence>
<reference evidence="4" key="3">
    <citation type="submission" date="2015-06" db="UniProtKB">
        <authorList>
            <consortium name="EnsemblMetazoa"/>
        </authorList>
    </citation>
    <scope>IDENTIFICATION</scope>
</reference>
<dbReference type="Gene3D" id="1.25.40.20">
    <property type="entry name" value="Ankyrin repeat-containing domain"/>
    <property type="match status" value="1"/>
</dbReference>
<dbReference type="Pfam" id="PF13606">
    <property type="entry name" value="Ank_3"/>
    <property type="match status" value="1"/>
</dbReference>
<feature type="signal peptide" evidence="2">
    <location>
        <begin position="1"/>
        <end position="20"/>
    </location>
</feature>
<dbReference type="EMBL" id="AMQM01004509">
    <property type="status" value="NOT_ANNOTATED_CDS"/>
    <property type="molecule type" value="Genomic_DNA"/>
</dbReference>
<dbReference type="HOGENOM" id="CLU_970695_0_0_1"/>
<keyword evidence="5" id="KW-1185">Reference proteome</keyword>
<dbReference type="SMART" id="SM00248">
    <property type="entry name" value="ANK"/>
    <property type="match status" value="2"/>
</dbReference>
<evidence type="ECO:0000313" key="5">
    <source>
        <dbReference type="Proteomes" id="UP000015101"/>
    </source>
</evidence>
<feature type="chain" id="PRO_5010980277" evidence="2">
    <location>
        <begin position="21"/>
        <end position="287"/>
    </location>
</feature>
<dbReference type="GeneID" id="20204490"/>
<organism evidence="4 5">
    <name type="scientific">Helobdella robusta</name>
    <name type="common">Californian leech</name>
    <dbReference type="NCBI Taxonomy" id="6412"/>
    <lineage>
        <taxon>Eukaryota</taxon>
        <taxon>Metazoa</taxon>
        <taxon>Spiralia</taxon>
        <taxon>Lophotrochozoa</taxon>
        <taxon>Annelida</taxon>
        <taxon>Clitellata</taxon>
        <taxon>Hirudinea</taxon>
        <taxon>Rhynchobdellida</taxon>
        <taxon>Glossiphoniidae</taxon>
        <taxon>Helobdella</taxon>
    </lineage>
</organism>
<keyword evidence="1" id="KW-0812">Transmembrane</keyword>
<sequence length="287" mass="33088">MGCTPFHWVCFCGSVELVRCFIDLLLFSVADGSLNEPSQNSDGQRPIHWAVYKDMRRPLHHACLNGALNIVRELCVVDGVGVEDEDCFQQTWREIAHVHVCFFMLNLTFWVSLSQTNRCDPGYIDVDLRNPSLYESVIQKVKSYKEDVEKSYGSHLTMLAGIRETILTFSQLCHVCKLARHARSKHCFKCRRSNAVIVFASFAACGFLVLSFVILICIVLYFKTGLTFHEWMKRQKNQKATIKSILHLMLNGDSSHNSRTNYLENIRDYFCYRANKMVKLDVVLREI</sequence>
<reference evidence="3 5" key="2">
    <citation type="journal article" date="2013" name="Nature">
        <title>Insights into bilaterian evolution from three spiralian genomes.</title>
        <authorList>
            <person name="Simakov O."/>
            <person name="Marletaz F."/>
            <person name="Cho S.J."/>
            <person name="Edsinger-Gonzales E."/>
            <person name="Havlak P."/>
            <person name="Hellsten U."/>
            <person name="Kuo D.H."/>
            <person name="Larsson T."/>
            <person name="Lv J."/>
            <person name="Arendt D."/>
            <person name="Savage R."/>
            <person name="Osoegawa K."/>
            <person name="de Jong P."/>
            <person name="Grimwood J."/>
            <person name="Chapman J.A."/>
            <person name="Shapiro H."/>
            <person name="Aerts A."/>
            <person name="Otillar R.P."/>
            <person name="Terry A.Y."/>
            <person name="Boore J.L."/>
            <person name="Grigoriev I.V."/>
            <person name="Lindberg D.R."/>
            <person name="Seaver E.C."/>
            <person name="Weisblat D.A."/>
            <person name="Putnam N.H."/>
            <person name="Rokhsar D.S."/>
        </authorList>
    </citation>
    <scope>NUCLEOTIDE SEQUENCE</scope>
</reference>
<keyword evidence="1" id="KW-0472">Membrane</keyword>
<dbReference type="KEGG" id="hro:HELRODRAFT_173323"/>
<accession>T1F6P1</accession>
<keyword evidence="1" id="KW-1133">Transmembrane helix</keyword>
<dbReference type="AlphaFoldDB" id="T1F6P1"/>
<evidence type="ECO:0000313" key="4">
    <source>
        <dbReference type="EnsemblMetazoa" id="HelroP173323"/>
    </source>
</evidence>